<dbReference type="InterPro" id="IPR017853">
    <property type="entry name" value="GH"/>
</dbReference>
<evidence type="ECO:0000313" key="4">
    <source>
        <dbReference type="EMBL" id="KWW16550.1"/>
    </source>
</evidence>
<name>A0A109MVR8_9BACI</name>
<proteinExistence type="predicted"/>
<dbReference type="PANTHER" id="PTHR43405">
    <property type="entry name" value="GLYCOSYL HYDROLASE DIGH"/>
    <property type="match status" value="1"/>
</dbReference>
<feature type="signal peptide" evidence="2">
    <location>
        <begin position="1"/>
        <end position="30"/>
    </location>
</feature>
<dbReference type="EMBL" id="LNNH01000032">
    <property type="protein sequence ID" value="KWW16550.1"/>
    <property type="molecule type" value="Genomic_DNA"/>
</dbReference>
<feature type="domain" description="Glycosyl hydrolase-like 10" evidence="3">
    <location>
        <begin position="352"/>
        <end position="632"/>
    </location>
</feature>
<dbReference type="InterPro" id="IPR052177">
    <property type="entry name" value="Divisome_Glycosyl_Hydrolase"/>
</dbReference>
<dbReference type="RefSeq" id="WP_061143284.1">
    <property type="nucleotide sequence ID" value="NZ_LNNH01000032.1"/>
</dbReference>
<gene>
    <name evidence="4" type="ORF">AS888_24290</name>
</gene>
<feature type="chain" id="PRO_5007139423" description="Glycosyl hydrolase-like 10 domain-containing protein" evidence="2">
    <location>
        <begin position="31"/>
        <end position="791"/>
    </location>
</feature>
<comment type="caution">
    <text evidence="4">The sequence shown here is derived from an EMBL/GenBank/DDBJ whole genome shotgun (WGS) entry which is preliminary data.</text>
</comment>
<dbReference type="PANTHER" id="PTHR43405:SF1">
    <property type="entry name" value="GLYCOSYL HYDROLASE DIGH"/>
    <property type="match status" value="1"/>
</dbReference>
<keyword evidence="5" id="KW-1185">Reference proteome</keyword>
<dbReference type="InterPro" id="IPR003790">
    <property type="entry name" value="GHL10"/>
</dbReference>
<evidence type="ECO:0000259" key="3">
    <source>
        <dbReference type="Pfam" id="PF02638"/>
    </source>
</evidence>
<reference evidence="4 5" key="1">
    <citation type="submission" date="2015-11" db="EMBL/GenBank/DDBJ databases">
        <title>Genome Sequence of Bacillus simplex strain VanAntwerpen2.</title>
        <authorList>
            <person name="Couger M.B."/>
        </authorList>
    </citation>
    <scope>NUCLEOTIDE SEQUENCE [LARGE SCALE GENOMIC DNA]</scope>
    <source>
        <strain evidence="4 5">VanAntwerpen02</strain>
    </source>
</reference>
<keyword evidence="1 2" id="KW-0732">Signal</keyword>
<accession>A0A109MVR8</accession>
<evidence type="ECO:0000256" key="1">
    <source>
        <dbReference type="ARBA" id="ARBA00022729"/>
    </source>
</evidence>
<sequence>MSRKLRVINSSIFASSLVLSSFGSGSSVTAQHPSTSVDILTIKDHSGDHMIIGGTNQLANENKLIVFNDTFSYYTETKKGSKEVILEKKGLNTYRVKAKTDGDSPIPRNGLVLSTGAKTTAEIDSFLSQLESGETVTLLEPVVKKEEKVANAIDPTAASNPAGAPFDGFRGPDQLIVYHPSFGETTKTNAYGYEITVENGFVTKLGGGGSRIPANGYVVSGHGIAAKWLTSHSIIGSKVTVDENGSVKIIQDVDSYAYQSKQAIKQAKASMEKSKTIYLDVAMNKAKKSISNSEKLLIEAETIKERDPVKALDLTRQATQSAYDAYYYSLPSNVAEQRAIWYRPEETTLEGVKQVLDRMEEAGFNSVYLETTFHGYTIYPSKVMEQYGMPGQHPRFQNGEYGRYGNDLLAAYVKEGRKRGLTVQAWTDGFMVGESSLGTPPAFKNHPEWAAIQRQNNTGEPLPDTSNKYYWLDIAQPEVQKFMLAIYKEMQLNYDIKGLNIDYMRYPHHDFEKSYGFSTKVRALYKERTGSDPFTLNPATNPEQWEDWTTWLRTKENEFVEKLHDQSKDINQKFMMTATPEPGPEAVLISDWKDDIDGVIPQAYGHDFNSIQKTVQDSKKLMPAGTMYYTGIYSFYHHLDEMMNVDDVLSAKHGTSGVNMFAFGQASAPSVDALGKGPWREKALNPGEEPILAAQTVLTEIERQISDVYLEQGALDKKEGKALKQSLNRLNKAIDKNPEHMDKEFNSVMELIDKLMDKNKLKPVVGDRIKKQLGEAKEWMDYSLNHQNPSN</sequence>
<evidence type="ECO:0000256" key="2">
    <source>
        <dbReference type="SAM" id="SignalP"/>
    </source>
</evidence>
<evidence type="ECO:0000313" key="5">
    <source>
        <dbReference type="Proteomes" id="UP000064189"/>
    </source>
</evidence>
<dbReference type="Pfam" id="PF02638">
    <property type="entry name" value="GHL10"/>
    <property type="match status" value="1"/>
</dbReference>
<organism evidence="4 5">
    <name type="scientific">Peribacillus simplex</name>
    <dbReference type="NCBI Taxonomy" id="1478"/>
    <lineage>
        <taxon>Bacteria</taxon>
        <taxon>Bacillati</taxon>
        <taxon>Bacillota</taxon>
        <taxon>Bacilli</taxon>
        <taxon>Bacillales</taxon>
        <taxon>Bacillaceae</taxon>
        <taxon>Peribacillus</taxon>
    </lineage>
</organism>
<protein>
    <recommendedName>
        <fullName evidence="3">Glycosyl hydrolase-like 10 domain-containing protein</fullName>
    </recommendedName>
</protein>
<dbReference type="Proteomes" id="UP000064189">
    <property type="component" value="Unassembled WGS sequence"/>
</dbReference>
<dbReference type="SUPFAM" id="SSF51445">
    <property type="entry name" value="(Trans)glycosidases"/>
    <property type="match status" value="1"/>
</dbReference>
<dbReference type="Gene3D" id="3.20.20.80">
    <property type="entry name" value="Glycosidases"/>
    <property type="match status" value="1"/>
</dbReference>
<dbReference type="AlphaFoldDB" id="A0A109MVR8"/>